<dbReference type="PANTHER" id="PTHR31152:SF1">
    <property type="entry name" value="PLAC8 FAMILY PROTEIN"/>
    <property type="match status" value="1"/>
</dbReference>
<dbReference type="KEGG" id="ehx:EMIHUDRAFT_445900"/>
<organism evidence="1 2">
    <name type="scientific">Emiliania huxleyi (strain CCMP1516)</name>
    <dbReference type="NCBI Taxonomy" id="280463"/>
    <lineage>
        <taxon>Eukaryota</taxon>
        <taxon>Haptista</taxon>
        <taxon>Haptophyta</taxon>
        <taxon>Prymnesiophyceae</taxon>
        <taxon>Isochrysidales</taxon>
        <taxon>Noelaerhabdaceae</taxon>
        <taxon>Emiliania</taxon>
    </lineage>
</organism>
<reference evidence="1" key="2">
    <citation type="submission" date="2024-10" db="UniProtKB">
        <authorList>
            <consortium name="EnsemblProtists"/>
        </authorList>
    </citation>
    <scope>IDENTIFICATION</scope>
</reference>
<keyword evidence="2" id="KW-1185">Reference proteome</keyword>
<dbReference type="RefSeq" id="XP_005765654.1">
    <property type="nucleotide sequence ID" value="XM_005765597.1"/>
</dbReference>
<dbReference type="PaxDb" id="2903-EOD13225"/>
<name>A0A0D3IPP0_EMIH1</name>
<dbReference type="PANTHER" id="PTHR31152">
    <property type="entry name" value="PLAC8 FAMILY PROTEIN"/>
    <property type="match status" value="1"/>
</dbReference>
<dbReference type="GeneID" id="17259375"/>
<proteinExistence type="predicted"/>
<evidence type="ECO:0000313" key="1">
    <source>
        <dbReference type="EnsemblProtists" id="EOD13225"/>
    </source>
</evidence>
<accession>A0A0D3IPP0</accession>
<protein>
    <submittedName>
        <fullName evidence="1">Uncharacterized protein</fullName>
    </submittedName>
</protein>
<dbReference type="EnsemblProtists" id="EOD13225">
    <property type="protein sequence ID" value="EOD13225"/>
    <property type="gene ID" value="EMIHUDRAFT_445900"/>
</dbReference>
<sequence>MVCFLLCPDTPPERADAKGGKGVEQGKFIAAQHNPNQFALGLKDACCVEPGCCILSGLGAPFGLTACWTRKAVLDKYAGGMQNYVCFQGYIPNCCCMDTSDMCRGSELGLCLEGIELPPHRPSERRSAVSRPLPPSLDLSHRASRLLSRPPQLASCILDIIAIFVEEAREAANIVDLIADLVTLSVAGCMGAQINHEIKTDANGIKEHPVVIGIPVAQGGPTPAAEEMAR</sequence>
<dbReference type="Proteomes" id="UP000013827">
    <property type="component" value="Unassembled WGS sequence"/>
</dbReference>
<dbReference type="AlphaFoldDB" id="A0A0D3IPP0"/>
<dbReference type="HOGENOM" id="CLU_083761_0_0_1"/>
<reference evidence="2" key="1">
    <citation type="journal article" date="2013" name="Nature">
        <title>Pan genome of the phytoplankton Emiliania underpins its global distribution.</title>
        <authorList>
            <person name="Read B.A."/>
            <person name="Kegel J."/>
            <person name="Klute M.J."/>
            <person name="Kuo A."/>
            <person name="Lefebvre S.C."/>
            <person name="Maumus F."/>
            <person name="Mayer C."/>
            <person name="Miller J."/>
            <person name="Monier A."/>
            <person name="Salamov A."/>
            <person name="Young J."/>
            <person name="Aguilar M."/>
            <person name="Claverie J.M."/>
            <person name="Frickenhaus S."/>
            <person name="Gonzalez K."/>
            <person name="Herman E.K."/>
            <person name="Lin Y.C."/>
            <person name="Napier J."/>
            <person name="Ogata H."/>
            <person name="Sarno A.F."/>
            <person name="Shmutz J."/>
            <person name="Schroeder D."/>
            <person name="de Vargas C."/>
            <person name="Verret F."/>
            <person name="von Dassow P."/>
            <person name="Valentin K."/>
            <person name="Van de Peer Y."/>
            <person name="Wheeler G."/>
            <person name="Dacks J.B."/>
            <person name="Delwiche C.F."/>
            <person name="Dyhrman S.T."/>
            <person name="Glockner G."/>
            <person name="John U."/>
            <person name="Richards T."/>
            <person name="Worden A.Z."/>
            <person name="Zhang X."/>
            <person name="Grigoriev I.V."/>
            <person name="Allen A.E."/>
            <person name="Bidle K."/>
            <person name="Borodovsky M."/>
            <person name="Bowler C."/>
            <person name="Brownlee C."/>
            <person name="Cock J.M."/>
            <person name="Elias M."/>
            <person name="Gladyshev V.N."/>
            <person name="Groth M."/>
            <person name="Guda C."/>
            <person name="Hadaegh A."/>
            <person name="Iglesias-Rodriguez M.D."/>
            <person name="Jenkins J."/>
            <person name="Jones B.M."/>
            <person name="Lawson T."/>
            <person name="Leese F."/>
            <person name="Lindquist E."/>
            <person name="Lobanov A."/>
            <person name="Lomsadze A."/>
            <person name="Malik S.B."/>
            <person name="Marsh M.E."/>
            <person name="Mackinder L."/>
            <person name="Mock T."/>
            <person name="Mueller-Roeber B."/>
            <person name="Pagarete A."/>
            <person name="Parker M."/>
            <person name="Probert I."/>
            <person name="Quesneville H."/>
            <person name="Raines C."/>
            <person name="Rensing S.A."/>
            <person name="Riano-Pachon D.M."/>
            <person name="Richier S."/>
            <person name="Rokitta S."/>
            <person name="Shiraiwa Y."/>
            <person name="Soanes D.M."/>
            <person name="van der Giezen M."/>
            <person name="Wahlund T.M."/>
            <person name="Williams B."/>
            <person name="Wilson W."/>
            <person name="Wolfe G."/>
            <person name="Wurch L.L."/>
        </authorList>
    </citation>
    <scope>NUCLEOTIDE SEQUENCE</scope>
</reference>
<dbReference type="STRING" id="2903.R1DF98"/>
<evidence type="ECO:0000313" key="2">
    <source>
        <dbReference type="Proteomes" id="UP000013827"/>
    </source>
</evidence>